<reference evidence="2" key="1">
    <citation type="submission" date="2016-10" db="EMBL/GenBank/DDBJ databases">
        <authorList>
            <person name="Varghese N."/>
            <person name="Submissions S."/>
        </authorList>
    </citation>
    <scope>NUCLEOTIDE SEQUENCE [LARGE SCALE GENOMIC DNA]</scope>
    <source>
        <strain evidence="2">CL127</strain>
    </source>
</reference>
<dbReference type="PANTHER" id="PTHR36849:SF1">
    <property type="entry name" value="CYTOPLASMIC PROTEIN"/>
    <property type="match status" value="1"/>
</dbReference>
<name>A0A1I6I4C2_9MICO</name>
<dbReference type="PANTHER" id="PTHR36849">
    <property type="entry name" value="CYTOPLASMIC PROTEIN-RELATED"/>
    <property type="match status" value="1"/>
</dbReference>
<dbReference type="Proteomes" id="UP000198877">
    <property type="component" value="Unassembled WGS sequence"/>
</dbReference>
<dbReference type="InterPro" id="IPR052552">
    <property type="entry name" value="YeaO-like"/>
</dbReference>
<evidence type="ECO:0000313" key="1">
    <source>
        <dbReference type="EMBL" id="SFR61587.1"/>
    </source>
</evidence>
<dbReference type="RefSeq" id="WP_091739324.1">
    <property type="nucleotide sequence ID" value="NZ_FOYR01000002.1"/>
</dbReference>
<dbReference type="EMBL" id="FOYR01000002">
    <property type="protein sequence ID" value="SFR61587.1"/>
    <property type="molecule type" value="Genomic_DNA"/>
</dbReference>
<accession>A0A1I6I4C2</accession>
<dbReference type="AlphaFoldDB" id="A0A1I6I4C2"/>
<dbReference type="Pfam" id="PF22752">
    <property type="entry name" value="DUF488-N3i"/>
    <property type="match status" value="1"/>
</dbReference>
<sequence>MDIRLKRAYDAAAPDDGFRVLVDRLWPRGVSKERAAIDLWAKDTAPSPQLRTAWHHAPPTEWSAYADRYRDELAHGAAPALAALADTLRPQPVVTLVYAAHDPVHNHAVVLAQALRAALSDGRLPGRMDP</sequence>
<evidence type="ECO:0000313" key="2">
    <source>
        <dbReference type="Proteomes" id="UP000198877"/>
    </source>
</evidence>
<proteinExistence type="predicted"/>
<organism evidence="1 2">
    <name type="scientific">Microbacterium azadirachtae</name>
    <dbReference type="NCBI Taxonomy" id="582680"/>
    <lineage>
        <taxon>Bacteria</taxon>
        <taxon>Bacillati</taxon>
        <taxon>Actinomycetota</taxon>
        <taxon>Actinomycetes</taxon>
        <taxon>Micrococcales</taxon>
        <taxon>Microbacteriaceae</taxon>
        <taxon>Microbacterium</taxon>
    </lineage>
</organism>
<protein>
    <submittedName>
        <fullName evidence="1">Uncharacterized conserved protein YeaO, DUF488 family</fullName>
    </submittedName>
</protein>
<gene>
    <name evidence="1" type="ORF">SAMN04488591_2417</name>
</gene>